<reference evidence="2 3" key="1">
    <citation type="submission" date="2020-10" db="EMBL/GenBank/DDBJ databases">
        <title>Sequencing the genomes of 1000 actinobacteria strains.</title>
        <authorList>
            <person name="Klenk H.-P."/>
        </authorList>
    </citation>
    <scope>NUCLEOTIDE SEQUENCE [LARGE SCALE GENOMIC DNA]</scope>
    <source>
        <strain evidence="2 3">DSM 46661</strain>
    </source>
</reference>
<feature type="transmembrane region" description="Helical" evidence="1">
    <location>
        <begin position="108"/>
        <end position="128"/>
    </location>
</feature>
<dbReference type="EMBL" id="JADBEJ010000005">
    <property type="protein sequence ID" value="MBE1577911.1"/>
    <property type="molecule type" value="Genomic_DNA"/>
</dbReference>
<dbReference type="Proteomes" id="UP000656548">
    <property type="component" value="Unassembled WGS sequence"/>
</dbReference>
<sequence>MNLRTTGFLLRPVVLLIALVHLVLGVLGFFFLPEANQAGENTLWIFSATGMLDVIRTVLGALGVIAFLKPSAIPAYCWLAFVAFAGLTAFGVLSAGTDMSGDAVNLSWADNVLHALTSLAALVIGIAATRVSRRKQSKTTENV</sequence>
<evidence type="ECO:0008006" key="4">
    <source>
        <dbReference type="Google" id="ProtNLM"/>
    </source>
</evidence>
<comment type="caution">
    <text evidence="2">The sequence shown here is derived from an EMBL/GenBank/DDBJ whole genome shotgun (WGS) entry which is preliminary data.</text>
</comment>
<name>A0ABR9LB83_9PSEU</name>
<feature type="transmembrane region" description="Helical" evidence="1">
    <location>
        <begin position="75"/>
        <end position="96"/>
    </location>
</feature>
<keyword evidence="1" id="KW-0472">Membrane</keyword>
<evidence type="ECO:0000313" key="2">
    <source>
        <dbReference type="EMBL" id="MBE1577911.1"/>
    </source>
</evidence>
<protein>
    <recommendedName>
        <fullName evidence="4">DUF4383 domain-containing protein</fullName>
    </recommendedName>
</protein>
<dbReference type="Pfam" id="PF14325">
    <property type="entry name" value="DUF4383"/>
    <property type="match status" value="1"/>
</dbReference>
<keyword evidence="3" id="KW-1185">Reference proteome</keyword>
<proteinExistence type="predicted"/>
<evidence type="ECO:0000256" key="1">
    <source>
        <dbReference type="SAM" id="Phobius"/>
    </source>
</evidence>
<organism evidence="2 3">
    <name type="scientific">Amycolatopsis roodepoortensis</name>
    <dbReference type="NCBI Taxonomy" id="700274"/>
    <lineage>
        <taxon>Bacteria</taxon>
        <taxon>Bacillati</taxon>
        <taxon>Actinomycetota</taxon>
        <taxon>Actinomycetes</taxon>
        <taxon>Pseudonocardiales</taxon>
        <taxon>Pseudonocardiaceae</taxon>
        <taxon>Amycolatopsis</taxon>
    </lineage>
</organism>
<dbReference type="RefSeq" id="WP_192745000.1">
    <property type="nucleotide sequence ID" value="NZ_JADBEJ010000005.1"/>
</dbReference>
<keyword evidence="1" id="KW-1133">Transmembrane helix</keyword>
<keyword evidence="1" id="KW-0812">Transmembrane</keyword>
<feature type="transmembrane region" description="Helical" evidence="1">
    <location>
        <begin position="12"/>
        <end position="32"/>
    </location>
</feature>
<gene>
    <name evidence="2" type="ORF">H4W30_004971</name>
</gene>
<feature type="transmembrane region" description="Helical" evidence="1">
    <location>
        <begin position="44"/>
        <end position="68"/>
    </location>
</feature>
<evidence type="ECO:0000313" key="3">
    <source>
        <dbReference type="Proteomes" id="UP000656548"/>
    </source>
</evidence>
<accession>A0ABR9LB83</accession>